<dbReference type="Proteomes" id="UP001499942">
    <property type="component" value="Unassembled WGS sequence"/>
</dbReference>
<name>A0ABN3MI41_9ACTN</name>
<protein>
    <submittedName>
        <fullName evidence="2">Uncharacterized protein</fullName>
    </submittedName>
</protein>
<evidence type="ECO:0000313" key="2">
    <source>
        <dbReference type="EMBL" id="GAA2502518.1"/>
    </source>
</evidence>
<keyword evidence="3" id="KW-1185">Reference proteome</keyword>
<sequence>MAAIARALLDMGVLRARIGMGGRYTGQLPYDRGHYGSTGDPGGGDVAAALDQDPGVDGCPCRPSGDGATAGAMDMTEP</sequence>
<feature type="region of interest" description="Disordered" evidence="1">
    <location>
        <begin position="59"/>
        <end position="78"/>
    </location>
</feature>
<evidence type="ECO:0000256" key="1">
    <source>
        <dbReference type="SAM" id="MobiDB-lite"/>
    </source>
</evidence>
<dbReference type="EMBL" id="BAAASR010000020">
    <property type="protein sequence ID" value="GAA2502518.1"/>
    <property type="molecule type" value="Genomic_DNA"/>
</dbReference>
<comment type="caution">
    <text evidence="2">The sequence shown here is derived from an EMBL/GenBank/DDBJ whole genome shotgun (WGS) entry which is preliminary data.</text>
</comment>
<organism evidence="2 3">
    <name type="scientific">Streptomyces gobitricini</name>
    <dbReference type="NCBI Taxonomy" id="68211"/>
    <lineage>
        <taxon>Bacteria</taxon>
        <taxon>Bacillati</taxon>
        <taxon>Actinomycetota</taxon>
        <taxon>Actinomycetes</taxon>
        <taxon>Kitasatosporales</taxon>
        <taxon>Streptomycetaceae</taxon>
        <taxon>Streptomyces</taxon>
    </lineage>
</organism>
<accession>A0ABN3MI41</accession>
<evidence type="ECO:0000313" key="3">
    <source>
        <dbReference type="Proteomes" id="UP001499942"/>
    </source>
</evidence>
<proteinExistence type="predicted"/>
<reference evidence="2 3" key="1">
    <citation type="journal article" date="2019" name="Int. J. Syst. Evol. Microbiol.">
        <title>The Global Catalogue of Microorganisms (GCM) 10K type strain sequencing project: providing services to taxonomists for standard genome sequencing and annotation.</title>
        <authorList>
            <consortium name="The Broad Institute Genomics Platform"/>
            <consortium name="The Broad Institute Genome Sequencing Center for Infectious Disease"/>
            <person name="Wu L."/>
            <person name="Ma J."/>
        </authorList>
    </citation>
    <scope>NUCLEOTIDE SEQUENCE [LARGE SCALE GENOMIC DNA]</scope>
    <source>
        <strain evidence="2 3">JCM 5062</strain>
    </source>
</reference>
<gene>
    <name evidence="2" type="ORF">GCM10010393_38700</name>
</gene>